<accession>A0A1I1U8D5</accession>
<dbReference type="RefSeq" id="WP_093428698.1">
    <property type="nucleotide sequence ID" value="NZ_FOMJ01000007.1"/>
</dbReference>
<feature type="transmembrane region" description="Helical" evidence="1">
    <location>
        <begin position="7"/>
        <end position="25"/>
    </location>
</feature>
<dbReference type="EMBL" id="FOMJ01000007">
    <property type="protein sequence ID" value="SFD67039.1"/>
    <property type="molecule type" value="Genomic_DNA"/>
</dbReference>
<gene>
    <name evidence="2" type="ORF">SAMN05660831_02064</name>
</gene>
<keyword evidence="1" id="KW-0472">Membrane</keyword>
<evidence type="ECO:0000313" key="3">
    <source>
        <dbReference type="Proteomes" id="UP000198611"/>
    </source>
</evidence>
<proteinExistence type="predicted"/>
<name>A0A1I1U8D5_9GAMM</name>
<keyword evidence="1" id="KW-0812">Transmembrane</keyword>
<keyword evidence="1" id="KW-1133">Transmembrane helix</keyword>
<dbReference type="STRING" id="1123397.SAMN05660831_02064"/>
<evidence type="ECO:0000313" key="2">
    <source>
        <dbReference type="EMBL" id="SFD67039.1"/>
    </source>
</evidence>
<dbReference type="Proteomes" id="UP000198611">
    <property type="component" value="Unassembled WGS sequence"/>
</dbReference>
<protein>
    <submittedName>
        <fullName evidence="2">Uncharacterized protein</fullName>
    </submittedName>
</protein>
<reference evidence="2 3" key="1">
    <citation type="submission" date="2016-10" db="EMBL/GenBank/DDBJ databases">
        <authorList>
            <person name="de Groot N.N."/>
        </authorList>
    </citation>
    <scope>NUCLEOTIDE SEQUENCE [LARGE SCALE GENOMIC DNA]</scope>
    <source>
        <strain evidence="2 3">HL3</strain>
    </source>
</reference>
<evidence type="ECO:0000256" key="1">
    <source>
        <dbReference type="SAM" id="Phobius"/>
    </source>
</evidence>
<feature type="transmembrane region" description="Helical" evidence="1">
    <location>
        <begin position="31"/>
        <end position="55"/>
    </location>
</feature>
<sequence length="114" mass="11991">MKLKATLTNIAINGSIAGLVGASYWGGQEWAGNIAAVIVWALIPMMILSGFSFAEKPPKEEEKAHRWVYFPASIGAGATLAVAGWTVAGVAYLLSLLWINIAAKAGEAQACRNS</sequence>
<organism evidence="2 3">
    <name type="scientific">Thiohalospira halophila DSM 15071</name>
    <dbReference type="NCBI Taxonomy" id="1123397"/>
    <lineage>
        <taxon>Bacteria</taxon>
        <taxon>Pseudomonadati</taxon>
        <taxon>Pseudomonadota</taxon>
        <taxon>Gammaproteobacteria</taxon>
        <taxon>Thiohalospirales</taxon>
        <taxon>Thiohalospiraceae</taxon>
        <taxon>Thiohalospira</taxon>
    </lineage>
</organism>
<keyword evidence="3" id="KW-1185">Reference proteome</keyword>
<feature type="transmembrane region" description="Helical" evidence="1">
    <location>
        <begin position="67"/>
        <end position="94"/>
    </location>
</feature>
<dbReference type="AlphaFoldDB" id="A0A1I1U8D5"/>